<evidence type="ECO:0000256" key="3">
    <source>
        <dbReference type="ARBA" id="ARBA00022989"/>
    </source>
</evidence>
<dbReference type="PANTHER" id="PTHR31234:SF65">
    <property type="entry name" value="LATE EMBRYOGENESIS ABUNDANT PROTEIN, LEA_2 SUBGROUP"/>
    <property type="match status" value="1"/>
</dbReference>
<keyword evidence="9" id="KW-1185">Reference proteome</keyword>
<dbReference type="InterPro" id="IPR044839">
    <property type="entry name" value="NDR1-like"/>
</dbReference>
<feature type="domain" description="Late embryogenesis abundant protein LEA-2 subgroup" evidence="7">
    <location>
        <begin position="104"/>
        <end position="199"/>
    </location>
</feature>
<dbReference type="Gene3D" id="2.60.40.1820">
    <property type="match status" value="1"/>
</dbReference>
<gene>
    <name evidence="8" type="ORF">NCGR_LOCUS42112</name>
</gene>
<reference evidence="8" key="1">
    <citation type="submission" date="2020-10" db="EMBL/GenBank/DDBJ databases">
        <authorList>
            <person name="Han B."/>
            <person name="Lu T."/>
            <person name="Zhao Q."/>
            <person name="Huang X."/>
            <person name="Zhao Y."/>
        </authorList>
    </citation>
    <scope>NUCLEOTIDE SEQUENCE</scope>
</reference>
<evidence type="ECO:0000256" key="6">
    <source>
        <dbReference type="SAM" id="Phobius"/>
    </source>
</evidence>
<dbReference type="SUPFAM" id="SSF117070">
    <property type="entry name" value="LEA14-like"/>
    <property type="match status" value="1"/>
</dbReference>
<feature type="compositionally biased region" description="Low complexity" evidence="5">
    <location>
        <begin position="10"/>
        <end position="33"/>
    </location>
</feature>
<feature type="transmembrane region" description="Helical" evidence="6">
    <location>
        <begin position="39"/>
        <end position="63"/>
    </location>
</feature>
<evidence type="ECO:0000313" key="9">
    <source>
        <dbReference type="Proteomes" id="UP000604825"/>
    </source>
</evidence>
<dbReference type="GO" id="GO:0098542">
    <property type="term" value="P:defense response to other organism"/>
    <property type="evidence" value="ECO:0007669"/>
    <property type="project" value="InterPro"/>
</dbReference>
<evidence type="ECO:0000313" key="8">
    <source>
        <dbReference type="EMBL" id="CAD6258643.1"/>
    </source>
</evidence>
<evidence type="ECO:0000256" key="5">
    <source>
        <dbReference type="SAM" id="MobiDB-lite"/>
    </source>
</evidence>
<dbReference type="AlphaFoldDB" id="A0A811QJT5"/>
<keyword evidence="2 6" id="KW-0812">Transmembrane</keyword>
<dbReference type="OrthoDB" id="1929523at2759"/>
<dbReference type="Proteomes" id="UP000604825">
    <property type="component" value="Unassembled WGS sequence"/>
</dbReference>
<evidence type="ECO:0000256" key="4">
    <source>
        <dbReference type="ARBA" id="ARBA00023136"/>
    </source>
</evidence>
<proteinExistence type="predicted"/>
<dbReference type="PANTHER" id="PTHR31234">
    <property type="entry name" value="LATE EMBRYOGENESIS ABUNDANT (LEA) HYDROXYPROLINE-RICH GLYCOPROTEIN FAMILY"/>
    <property type="match status" value="1"/>
</dbReference>
<evidence type="ECO:0000256" key="2">
    <source>
        <dbReference type="ARBA" id="ARBA00022692"/>
    </source>
</evidence>
<protein>
    <recommendedName>
        <fullName evidence="7">Late embryogenesis abundant protein LEA-2 subgroup domain-containing protein</fullName>
    </recommendedName>
</protein>
<comment type="subcellular location">
    <subcellularLocation>
        <location evidence="1">Membrane</location>
        <topology evidence="1">Single-pass membrane protein</topology>
    </subcellularLocation>
</comment>
<evidence type="ECO:0000259" key="7">
    <source>
        <dbReference type="Pfam" id="PF03168"/>
    </source>
</evidence>
<name>A0A811QJT5_9POAL</name>
<dbReference type="EMBL" id="CAJGYO010000010">
    <property type="protein sequence ID" value="CAD6258643.1"/>
    <property type="molecule type" value="Genomic_DNA"/>
</dbReference>
<dbReference type="GO" id="GO:0016020">
    <property type="term" value="C:membrane"/>
    <property type="evidence" value="ECO:0007669"/>
    <property type="project" value="UniProtKB-SubCell"/>
</dbReference>
<comment type="caution">
    <text evidence="8">The sequence shown here is derived from an EMBL/GenBank/DDBJ whole genome shotgun (WGS) entry which is preliminary data.</text>
</comment>
<feature type="region of interest" description="Disordered" evidence="5">
    <location>
        <begin position="1"/>
        <end position="34"/>
    </location>
</feature>
<sequence length="226" mass="23988">MASTSGSVLPTHTTPSAPADPASSSTKPATTSPNPRRRCLCICLLITLAFLAALAITLLVLFLTVLRVRDPTTRVVSTKLSGVAPRLTFPAVSLQLNITLLLVVSVHNPNPASFAYAAGGHTDLTYRGVQVGSAEIYPGRIPSRGDANVSLALTLQADRFASDLLQLIGDVEGGAVQLETATRIPGKVNILGLFKRHAVAYSDCSIVFGVPEMRVRSQQCRNRTKL</sequence>
<dbReference type="Pfam" id="PF03168">
    <property type="entry name" value="LEA_2"/>
    <property type="match status" value="1"/>
</dbReference>
<keyword evidence="3 6" id="KW-1133">Transmembrane helix</keyword>
<organism evidence="8 9">
    <name type="scientific">Miscanthus lutarioriparius</name>
    <dbReference type="NCBI Taxonomy" id="422564"/>
    <lineage>
        <taxon>Eukaryota</taxon>
        <taxon>Viridiplantae</taxon>
        <taxon>Streptophyta</taxon>
        <taxon>Embryophyta</taxon>
        <taxon>Tracheophyta</taxon>
        <taxon>Spermatophyta</taxon>
        <taxon>Magnoliopsida</taxon>
        <taxon>Liliopsida</taxon>
        <taxon>Poales</taxon>
        <taxon>Poaceae</taxon>
        <taxon>PACMAD clade</taxon>
        <taxon>Panicoideae</taxon>
        <taxon>Andropogonodae</taxon>
        <taxon>Andropogoneae</taxon>
        <taxon>Saccharinae</taxon>
        <taxon>Miscanthus</taxon>
    </lineage>
</organism>
<dbReference type="InterPro" id="IPR004864">
    <property type="entry name" value="LEA_2"/>
</dbReference>
<keyword evidence="4 6" id="KW-0472">Membrane</keyword>
<evidence type="ECO:0000256" key="1">
    <source>
        <dbReference type="ARBA" id="ARBA00004167"/>
    </source>
</evidence>
<accession>A0A811QJT5</accession>